<feature type="region of interest" description="Disordered" evidence="1">
    <location>
        <begin position="163"/>
        <end position="185"/>
    </location>
</feature>
<reference evidence="2 3" key="2">
    <citation type="journal article" date="2012" name="J. Bacteriol.">
        <title>Complete genome sequences of six strains of the genus Methylobacterium.</title>
        <authorList>
            <person name="Marx C.J."/>
            <person name="Bringel F."/>
            <person name="Chistoserdova L."/>
            <person name="Moulin L."/>
            <person name="Farhan Ul Haque M."/>
            <person name="Fleischman D.E."/>
            <person name="Gruffaz C."/>
            <person name="Jourand P."/>
            <person name="Knief C."/>
            <person name="Lee M.C."/>
            <person name="Muller E.E."/>
            <person name="Nadalig T."/>
            <person name="Peyraud R."/>
            <person name="Roselli S."/>
            <person name="Russ L."/>
            <person name="Goodwin L.A."/>
            <person name="Ivanova N."/>
            <person name="Kyrpides N."/>
            <person name="Lajus A."/>
            <person name="Land M.L."/>
            <person name="Medigue C."/>
            <person name="Mikhailova N."/>
            <person name="Nolan M."/>
            <person name="Woyke T."/>
            <person name="Stolyar S."/>
            <person name="Vorholt J.A."/>
            <person name="Vuilleumier S."/>
        </authorList>
    </citation>
    <scope>NUCLEOTIDE SEQUENCE [LARGE SCALE GENOMIC DNA]</scope>
    <source>
        <strain evidence="3">CM4 / NCIMB 13688</strain>
        <plasmid evidence="2 3">pCMU01</plasmid>
    </source>
</reference>
<reference evidence="2 3" key="1">
    <citation type="submission" date="2008-12" db="EMBL/GenBank/DDBJ databases">
        <title>Complete sequence of plasmid1 of Methylobacterium chloromethanicum CM4.</title>
        <authorList>
            <consortium name="US DOE Joint Genome Institute"/>
            <person name="Lucas S."/>
            <person name="Copeland A."/>
            <person name="Lapidus A."/>
            <person name="Glavina del Rio T."/>
            <person name="Dalin E."/>
            <person name="Tice H."/>
            <person name="Bruce D."/>
            <person name="Goodwin L."/>
            <person name="Pitluck S."/>
            <person name="Chertkov O."/>
            <person name="Brettin T."/>
            <person name="Detter J.C."/>
            <person name="Han C."/>
            <person name="Larimer F."/>
            <person name="Land M."/>
            <person name="Hauser L."/>
            <person name="Kyrpides N."/>
            <person name="Mikhailova N."/>
            <person name="Marx C."/>
            <person name="Richardson P."/>
        </authorList>
    </citation>
    <scope>NUCLEOTIDE SEQUENCE [LARGE SCALE GENOMIC DNA]</scope>
    <source>
        <strain evidence="3">CM4 / NCIMB 13688</strain>
        <plasmid evidence="2 3">pCMU01</plasmid>
    </source>
</reference>
<name>B7L388_METC4</name>
<organism evidence="2 3">
    <name type="scientific">Methylorubrum extorquens (strain CM4 / NCIMB 13688)</name>
    <name type="common">Methylobacterium extorquens</name>
    <dbReference type="NCBI Taxonomy" id="440085"/>
    <lineage>
        <taxon>Bacteria</taxon>
        <taxon>Pseudomonadati</taxon>
        <taxon>Pseudomonadota</taxon>
        <taxon>Alphaproteobacteria</taxon>
        <taxon>Hyphomicrobiales</taxon>
        <taxon>Methylobacteriaceae</taxon>
        <taxon>Methylorubrum</taxon>
    </lineage>
</organism>
<protein>
    <recommendedName>
        <fullName evidence="4">Knr4/Smi1-like domain-containing protein</fullName>
    </recommendedName>
</protein>
<evidence type="ECO:0000256" key="1">
    <source>
        <dbReference type="SAM" id="MobiDB-lite"/>
    </source>
</evidence>
<geneLocation type="plasmid" evidence="2 3">
    <name>pCMU01</name>
</geneLocation>
<evidence type="ECO:0008006" key="4">
    <source>
        <dbReference type="Google" id="ProtNLM"/>
    </source>
</evidence>
<dbReference type="RefSeq" id="WP_012606192.1">
    <property type="nucleotide sequence ID" value="NC_011758.1"/>
</dbReference>
<gene>
    <name evidence="2" type="ordered locus">Mchl_5560</name>
</gene>
<evidence type="ECO:0000313" key="2">
    <source>
        <dbReference type="EMBL" id="ACK86296.1"/>
    </source>
</evidence>
<dbReference type="AlphaFoldDB" id="B7L388"/>
<dbReference type="KEGG" id="mch:Mchl_5560"/>
<dbReference type="EMBL" id="CP001299">
    <property type="protein sequence ID" value="ACK86296.1"/>
    <property type="molecule type" value="Genomic_DNA"/>
</dbReference>
<accession>B7L388</accession>
<dbReference type="HOGENOM" id="CLU_1459701_0_0_5"/>
<proteinExistence type="predicted"/>
<dbReference type="Proteomes" id="UP000002385">
    <property type="component" value="Plasmid pCMU01"/>
</dbReference>
<keyword evidence="2" id="KW-0614">Plasmid</keyword>
<sequence length="185" mass="19978">MAHDVAELLHLLWRLNDKDDVRQSLEGPSAPCADIATLAPETTMPLSPLLRARFAYAGAWDRAAFGQTWPGLAQIAATTALVRDRPWHVGHVATMSGAFPVQVGPSRIALYGLDAARGDATYLVWCTDTVEPAVCAFYGGGCDRFLDLSGYLAFLVGERSHDDSAEMMPGTSPPRTRRSWCSAVA</sequence>
<evidence type="ECO:0000313" key="3">
    <source>
        <dbReference type="Proteomes" id="UP000002385"/>
    </source>
</evidence>